<reference evidence="2" key="1">
    <citation type="journal article" date="2022" name="Mol. Ecol. Resour.">
        <title>The genomes of chicory, endive, great burdock and yacon provide insights into Asteraceae palaeo-polyploidization history and plant inulin production.</title>
        <authorList>
            <person name="Fan W."/>
            <person name="Wang S."/>
            <person name="Wang H."/>
            <person name="Wang A."/>
            <person name="Jiang F."/>
            <person name="Liu H."/>
            <person name="Zhao H."/>
            <person name="Xu D."/>
            <person name="Zhang Y."/>
        </authorList>
    </citation>
    <scope>NUCLEOTIDE SEQUENCE [LARGE SCALE GENOMIC DNA]</scope>
    <source>
        <strain evidence="2">cv. Yunnan</strain>
    </source>
</reference>
<reference evidence="1 2" key="2">
    <citation type="journal article" date="2022" name="Mol. Ecol. Resour.">
        <title>The genomes of chicory, endive, great burdock and yacon provide insights into Asteraceae paleo-polyploidization history and plant inulin production.</title>
        <authorList>
            <person name="Fan W."/>
            <person name="Wang S."/>
            <person name="Wang H."/>
            <person name="Wang A."/>
            <person name="Jiang F."/>
            <person name="Liu H."/>
            <person name="Zhao H."/>
            <person name="Xu D."/>
            <person name="Zhang Y."/>
        </authorList>
    </citation>
    <scope>NUCLEOTIDE SEQUENCE [LARGE SCALE GENOMIC DNA]</scope>
    <source>
        <strain evidence="2">cv. Yunnan</strain>
        <tissue evidence="1">Leaves</tissue>
    </source>
</reference>
<comment type="caution">
    <text evidence="1">The sequence shown here is derived from an EMBL/GenBank/DDBJ whole genome shotgun (WGS) entry which is preliminary data.</text>
</comment>
<gene>
    <name evidence="1" type="ORF">L1987_50702</name>
</gene>
<proteinExistence type="predicted"/>
<accession>A0ACB9EN26</accession>
<sequence length="307" mass="34809">MLKQTAYSFLILMLSFQTILAAQELQSHKEMQVGVILDMGSRVGKVIYRCITMAISDFYKANPHYITQIVFNTRDTKGEPLNALSAVLSFSTSLFSNQNPYLLQIAQDETTQFKGIAAMIESFELKNIILICEDTADGREMAAYIIIAFHDKNIRVTYTSQIPTAASDEQIREEFHKFQDTQTTTFVVHTRPSLASNIFSRAKEVGMMGEGIMWIVTSKTTNFLNFMNDDTLESMQGVVGFKSYFPKSREVHKFVSKWIKEYYGLNPFMDFKVVDFNGVLAYDAVYALAMAVEKVHTEIGASLLDQM</sequence>
<evidence type="ECO:0000313" key="1">
    <source>
        <dbReference type="EMBL" id="KAI3760309.1"/>
    </source>
</evidence>
<name>A0ACB9EN26_9ASTR</name>
<protein>
    <submittedName>
        <fullName evidence="1">Uncharacterized protein</fullName>
    </submittedName>
</protein>
<organism evidence="1 2">
    <name type="scientific">Smallanthus sonchifolius</name>
    <dbReference type="NCBI Taxonomy" id="185202"/>
    <lineage>
        <taxon>Eukaryota</taxon>
        <taxon>Viridiplantae</taxon>
        <taxon>Streptophyta</taxon>
        <taxon>Embryophyta</taxon>
        <taxon>Tracheophyta</taxon>
        <taxon>Spermatophyta</taxon>
        <taxon>Magnoliopsida</taxon>
        <taxon>eudicotyledons</taxon>
        <taxon>Gunneridae</taxon>
        <taxon>Pentapetalae</taxon>
        <taxon>asterids</taxon>
        <taxon>campanulids</taxon>
        <taxon>Asterales</taxon>
        <taxon>Asteraceae</taxon>
        <taxon>Asteroideae</taxon>
        <taxon>Heliantheae alliance</taxon>
        <taxon>Millerieae</taxon>
        <taxon>Smallanthus</taxon>
    </lineage>
</organism>
<keyword evidence="2" id="KW-1185">Reference proteome</keyword>
<evidence type="ECO:0000313" key="2">
    <source>
        <dbReference type="Proteomes" id="UP001056120"/>
    </source>
</evidence>
<dbReference type="Proteomes" id="UP001056120">
    <property type="component" value="Linkage Group LG17"/>
</dbReference>
<dbReference type="EMBL" id="CM042034">
    <property type="protein sequence ID" value="KAI3760309.1"/>
    <property type="molecule type" value="Genomic_DNA"/>
</dbReference>